<evidence type="ECO:0000313" key="1">
    <source>
        <dbReference type="EMBL" id="KEH16435.1"/>
    </source>
</evidence>
<name>A0A072TSC0_MEDTR</name>
<dbReference type="HOGENOM" id="CLU_2853170_0_0_1"/>
<evidence type="ECO:0008006" key="4">
    <source>
        <dbReference type="Google" id="ProtNLM"/>
    </source>
</evidence>
<dbReference type="Proteomes" id="UP000002051">
    <property type="component" value="Unassembled WGS sequence"/>
</dbReference>
<dbReference type="EMBL" id="KL402911">
    <property type="protein sequence ID" value="KEH16435.1"/>
    <property type="molecule type" value="Genomic_DNA"/>
</dbReference>
<sequence length="65" mass="7048">MRAVLLLFESISGLKVNFNKSMLTGVNISDSWLSEAALVLNCRKGTIPFVYLGLPIGGDSMKIAF</sequence>
<keyword evidence="3" id="KW-1185">Reference proteome</keyword>
<organism evidence="1 3">
    <name type="scientific">Medicago truncatula</name>
    <name type="common">Barrel medic</name>
    <name type="synonym">Medicago tribuloides</name>
    <dbReference type="NCBI Taxonomy" id="3880"/>
    <lineage>
        <taxon>Eukaryota</taxon>
        <taxon>Viridiplantae</taxon>
        <taxon>Streptophyta</taxon>
        <taxon>Embryophyta</taxon>
        <taxon>Tracheophyta</taxon>
        <taxon>Spermatophyta</taxon>
        <taxon>Magnoliopsida</taxon>
        <taxon>eudicotyledons</taxon>
        <taxon>Gunneridae</taxon>
        <taxon>Pentapetalae</taxon>
        <taxon>rosids</taxon>
        <taxon>fabids</taxon>
        <taxon>Fabales</taxon>
        <taxon>Fabaceae</taxon>
        <taxon>Papilionoideae</taxon>
        <taxon>50 kb inversion clade</taxon>
        <taxon>NPAAA clade</taxon>
        <taxon>Hologalegina</taxon>
        <taxon>IRL clade</taxon>
        <taxon>Trifolieae</taxon>
        <taxon>Medicago</taxon>
    </lineage>
</organism>
<reference evidence="1 3" key="1">
    <citation type="journal article" date="2011" name="Nature">
        <title>The Medicago genome provides insight into the evolution of rhizobial symbioses.</title>
        <authorList>
            <person name="Young N.D."/>
            <person name="Debelle F."/>
            <person name="Oldroyd G.E."/>
            <person name="Geurts R."/>
            <person name="Cannon S.B."/>
            <person name="Udvardi M.K."/>
            <person name="Benedito V.A."/>
            <person name="Mayer K.F."/>
            <person name="Gouzy J."/>
            <person name="Schoof H."/>
            <person name="Van de Peer Y."/>
            <person name="Proost S."/>
            <person name="Cook D.R."/>
            <person name="Meyers B.C."/>
            <person name="Spannagl M."/>
            <person name="Cheung F."/>
            <person name="De Mita S."/>
            <person name="Krishnakumar V."/>
            <person name="Gundlach H."/>
            <person name="Zhou S."/>
            <person name="Mudge J."/>
            <person name="Bharti A.K."/>
            <person name="Murray J.D."/>
            <person name="Naoumkina M.A."/>
            <person name="Rosen B."/>
            <person name="Silverstein K.A."/>
            <person name="Tang H."/>
            <person name="Rombauts S."/>
            <person name="Zhao P.X."/>
            <person name="Zhou P."/>
            <person name="Barbe V."/>
            <person name="Bardou P."/>
            <person name="Bechner M."/>
            <person name="Bellec A."/>
            <person name="Berger A."/>
            <person name="Berges H."/>
            <person name="Bidwell S."/>
            <person name="Bisseling T."/>
            <person name="Choisne N."/>
            <person name="Couloux A."/>
            <person name="Denny R."/>
            <person name="Deshpande S."/>
            <person name="Dai X."/>
            <person name="Doyle J.J."/>
            <person name="Dudez A.M."/>
            <person name="Farmer A.D."/>
            <person name="Fouteau S."/>
            <person name="Franken C."/>
            <person name="Gibelin C."/>
            <person name="Gish J."/>
            <person name="Goldstein S."/>
            <person name="Gonzalez A.J."/>
            <person name="Green P.J."/>
            <person name="Hallab A."/>
            <person name="Hartog M."/>
            <person name="Hua A."/>
            <person name="Humphray S.J."/>
            <person name="Jeong D.H."/>
            <person name="Jing Y."/>
            <person name="Jocker A."/>
            <person name="Kenton S.M."/>
            <person name="Kim D.J."/>
            <person name="Klee K."/>
            <person name="Lai H."/>
            <person name="Lang C."/>
            <person name="Lin S."/>
            <person name="Macmil S.L."/>
            <person name="Magdelenat G."/>
            <person name="Matthews L."/>
            <person name="McCorrison J."/>
            <person name="Monaghan E.L."/>
            <person name="Mun J.H."/>
            <person name="Najar F.Z."/>
            <person name="Nicholson C."/>
            <person name="Noirot C."/>
            <person name="O'Bleness M."/>
            <person name="Paule C.R."/>
            <person name="Poulain J."/>
            <person name="Prion F."/>
            <person name="Qin B."/>
            <person name="Qu C."/>
            <person name="Retzel E.F."/>
            <person name="Riddle C."/>
            <person name="Sallet E."/>
            <person name="Samain S."/>
            <person name="Samson N."/>
            <person name="Sanders I."/>
            <person name="Saurat O."/>
            <person name="Scarpelli C."/>
            <person name="Schiex T."/>
            <person name="Segurens B."/>
            <person name="Severin A.J."/>
            <person name="Sherrier D.J."/>
            <person name="Shi R."/>
            <person name="Sims S."/>
            <person name="Singer S.R."/>
            <person name="Sinharoy S."/>
            <person name="Sterck L."/>
            <person name="Viollet A."/>
            <person name="Wang B.B."/>
            <person name="Wang K."/>
            <person name="Wang M."/>
            <person name="Wang X."/>
            <person name="Warfsmann J."/>
            <person name="Weissenbach J."/>
            <person name="White D.D."/>
            <person name="White J.D."/>
            <person name="Wiley G.B."/>
            <person name="Wincker P."/>
            <person name="Xing Y."/>
            <person name="Yang L."/>
            <person name="Yao Z."/>
            <person name="Ying F."/>
            <person name="Zhai J."/>
            <person name="Zhou L."/>
            <person name="Zuber A."/>
            <person name="Denarie J."/>
            <person name="Dixon R.A."/>
            <person name="May G.D."/>
            <person name="Schwartz D.C."/>
            <person name="Rogers J."/>
            <person name="Quetier F."/>
            <person name="Town C.D."/>
            <person name="Roe B.A."/>
        </authorList>
    </citation>
    <scope>NUCLEOTIDE SEQUENCE [LARGE SCALE GENOMIC DNA]</scope>
    <source>
        <strain evidence="1">A17</strain>
        <strain evidence="2 3">cv. Jemalong A17</strain>
    </source>
</reference>
<proteinExistence type="predicted"/>
<dbReference type="PANTHER" id="PTHR33116:SF78">
    <property type="entry name" value="OS12G0587133 PROTEIN"/>
    <property type="match status" value="1"/>
</dbReference>
<evidence type="ECO:0000313" key="2">
    <source>
        <dbReference type="EnsemblPlants" id="KEH16435"/>
    </source>
</evidence>
<evidence type="ECO:0000313" key="3">
    <source>
        <dbReference type="Proteomes" id="UP000002051"/>
    </source>
</evidence>
<protein>
    <recommendedName>
        <fullName evidence="4">RNA-directed DNA polymerase</fullName>
    </recommendedName>
</protein>
<reference evidence="2" key="3">
    <citation type="submission" date="2015-06" db="UniProtKB">
        <authorList>
            <consortium name="EnsemblPlants"/>
        </authorList>
    </citation>
    <scope>IDENTIFICATION</scope>
    <source>
        <strain evidence="2">cv. Jemalong A17</strain>
    </source>
</reference>
<dbReference type="AlphaFoldDB" id="A0A072TSC0"/>
<dbReference type="EnsemblPlants" id="KEH16435">
    <property type="protein sequence ID" value="KEH16435"/>
    <property type="gene ID" value="MTR_0186s0100"/>
</dbReference>
<dbReference type="PANTHER" id="PTHR33116">
    <property type="entry name" value="REVERSE TRANSCRIPTASE ZINC-BINDING DOMAIN-CONTAINING PROTEIN-RELATED-RELATED"/>
    <property type="match status" value="1"/>
</dbReference>
<reference evidence="1 3" key="2">
    <citation type="journal article" date="2014" name="BMC Genomics">
        <title>An improved genome release (version Mt4.0) for the model legume Medicago truncatula.</title>
        <authorList>
            <person name="Tang H."/>
            <person name="Krishnakumar V."/>
            <person name="Bidwell S."/>
            <person name="Rosen B."/>
            <person name="Chan A."/>
            <person name="Zhou S."/>
            <person name="Gentzbittel L."/>
            <person name="Childs K.L."/>
            <person name="Yandell M."/>
            <person name="Gundlach H."/>
            <person name="Mayer K.F."/>
            <person name="Schwartz D.C."/>
            <person name="Town C.D."/>
        </authorList>
    </citation>
    <scope>GENOME REANNOTATION</scope>
    <source>
        <strain evidence="1">A17</strain>
        <strain evidence="2 3">cv. Jemalong A17</strain>
    </source>
</reference>
<gene>
    <name evidence="1" type="ORF">MTR_0186s0100</name>
</gene>
<accession>A0A072TSC0</accession>